<feature type="transmembrane region" description="Helical" evidence="7">
    <location>
        <begin position="1007"/>
        <end position="1031"/>
    </location>
</feature>
<comment type="subcellular location">
    <subcellularLocation>
        <location evidence="1">Membrane</location>
        <topology evidence="1">Multi-pass membrane protein</topology>
    </subcellularLocation>
</comment>
<feature type="domain" description="ResB-like" evidence="9">
    <location>
        <begin position="348"/>
        <end position="420"/>
    </location>
</feature>
<reference evidence="10 11" key="1">
    <citation type="submission" date="2020-09" db="EMBL/GenBank/DDBJ databases">
        <title>Bacillus nautilus sp. nov., Chryseoglobus crepusculi sp. nov, and Psychrobacter noctis sp. nov., isolated from deep-sea sponges from the equatorial Atlantic.</title>
        <authorList>
            <person name="Stennett H.L."/>
            <person name="Williams S.E."/>
        </authorList>
    </citation>
    <scope>NUCLEOTIDE SEQUENCE [LARGE SCALE GENOMIC DNA]</scope>
    <source>
        <strain evidence="10 11">28M-24</strain>
    </source>
</reference>
<feature type="transmembrane region" description="Helical" evidence="7">
    <location>
        <begin position="436"/>
        <end position="455"/>
    </location>
</feature>
<dbReference type="Proteomes" id="UP000627521">
    <property type="component" value="Unassembled WGS sequence"/>
</dbReference>
<evidence type="ECO:0000256" key="2">
    <source>
        <dbReference type="ARBA" id="ARBA00022692"/>
    </source>
</evidence>
<dbReference type="Pfam" id="PF01578">
    <property type="entry name" value="Cytochrom_C_asm"/>
    <property type="match status" value="1"/>
</dbReference>
<sequence>MQNRIAKILFSTRLTSVLFIVFAVAMAVGTILDRNMDTSPTPYTRNLIYNAWWFEAIMVFFIINFLGNIFRFRLLRKEKWATLILHLAFILIILGAGITRYFGFEGMIAIREGETESGFLSQKTYITAYIDGDYMIDGVPQRLPVEAEVDFSGRMENSFNYTAHYNNTPVEFELTNFFLGAEEDIVPNEAGENYLKIVEARGNGPHNHFLKQGTVENIHNLLVALDKPTEGAVNITTTENGLMVHSPFEGEYLTMATMQQGKLVKDSLQPLVLRSRYVIGDMQLVFPKPVVKGTFDVVKKASFLKQDENAVVLNVSANGETKEVKLLGSQWSNNRFKQIKVGGLDIALKYGSKVLELPFEVKLNDFIAEKYPGTENNYSSYESKVTVIDKEQGDFDFHIYMNNILDHRGYRFFQADFDKDLKGTILSVNYDFWGTWVTYAGYFLLYFGMMAILFANHTRFRDLQNGLEKIKKKKTKMLTVALLSLSLIGFAQDQEHTENDGHGHKSNTITEKQRPSKAQIDSILKVNVAPEAHAKKFGRLVIQDLDGRMMPIDTYASELVRKLTKHEGYEGLSSDQVFLSILESPMLWYNVPIIYLAPKKADSIRGIIGLDKDQKYAALLDFFDDNFQYKLDSYLEEASAVKSQTGVQKEFIETNQRINLLSNAIEGRSLKIFPVPDDENNTWISPFEYKNEGYNQKIKDSTYGSFIGSGFDWYLYTLNEAKKTGDFTKSEKLLEAFKTSQRKVGTSVMLSEDKINAEILYNQYDVFKKLFSWYMYAGTLLFILLIWQIFKSNNKWLAKSITVFKFIILGLFIVHTLGLIARWYISGHAPWSDAYESMIYVAWATMFFGLAFGRKSDLTLASTAFVTAMILMIAHWNWMDPAIANLQPVLNSYWLMIHVAVIVASYGPFTLGMILGIVSLVLMLLTNKDNKTKMDLNIKELTIINEMALTVGLVMLTIGNFLGGQWANESWGRYWGWDPKETWALISIMLYAFVIHMRLVPGLRGRWFFNLMSILTFGSILMTYFGVNFYLSGLHSYASGDQIVSFKFIGIALVGIAVLGALSYRKYAKYYKK</sequence>
<feature type="transmembrane region" description="Helical" evidence="7">
    <location>
        <begin position="893"/>
        <end position="922"/>
    </location>
</feature>
<feature type="transmembrane region" description="Helical" evidence="7">
    <location>
        <begin position="1043"/>
        <end position="1064"/>
    </location>
</feature>
<feature type="transmembrane region" description="Helical" evidence="7">
    <location>
        <begin position="82"/>
        <end position="102"/>
    </location>
</feature>
<dbReference type="EMBL" id="JACXXH010000005">
    <property type="protein sequence ID" value="MBD3863703.1"/>
    <property type="molecule type" value="Genomic_DNA"/>
</dbReference>
<keyword evidence="11" id="KW-1185">Reference proteome</keyword>
<feature type="domain" description="Cytochrome c assembly protein" evidence="8">
    <location>
        <begin position="831"/>
        <end position="1035"/>
    </location>
</feature>
<dbReference type="InterPro" id="IPR002541">
    <property type="entry name" value="Cyt_c_assembly"/>
</dbReference>
<evidence type="ECO:0000256" key="4">
    <source>
        <dbReference type="ARBA" id="ARBA00022989"/>
    </source>
</evidence>
<feature type="transmembrane region" description="Helical" evidence="7">
    <location>
        <begin position="771"/>
        <end position="790"/>
    </location>
</feature>
<keyword evidence="5 7" id="KW-0472">Membrane</keyword>
<organism evidence="10 11">
    <name type="scientific">Olleya marilimosa</name>
    <dbReference type="NCBI Taxonomy" id="272164"/>
    <lineage>
        <taxon>Bacteria</taxon>
        <taxon>Pseudomonadati</taxon>
        <taxon>Bacteroidota</taxon>
        <taxon>Flavobacteriia</taxon>
        <taxon>Flavobacteriales</taxon>
        <taxon>Flavobacteriaceae</taxon>
    </lineage>
</organism>
<feature type="region of interest" description="Disordered" evidence="6">
    <location>
        <begin position="496"/>
        <end position="516"/>
    </location>
</feature>
<evidence type="ECO:0000259" key="8">
    <source>
        <dbReference type="Pfam" id="PF01578"/>
    </source>
</evidence>
<feature type="transmembrane region" description="Helical" evidence="7">
    <location>
        <begin position="982"/>
        <end position="1000"/>
    </location>
</feature>
<dbReference type="PANTHER" id="PTHR30071">
    <property type="entry name" value="HEME EXPORTER PROTEIN C"/>
    <property type="match status" value="1"/>
</dbReference>
<dbReference type="InterPro" id="IPR007816">
    <property type="entry name" value="ResB-like_domain"/>
</dbReference>
<feature type="transmembrane region" description="Helical" evidence="7">
    <location>
        <begin position="12"/>
        <end position="32"/>
    </location>
</feature>
<feature type="transmembrane region" description="Helical" evidence="7">
    <location>
        <begin position="860"/>
        <end position="878"/>
    </location>
</feature>
<dbReference type="RefSeq" id="WP_191101374.1">
    <property type="nucleotide sequence ID" value="NZ_JACXXH010000005.1"/>
</dbReference>
<comment type="caution">
    <text evidence="10">The sequence shown here is derived from an EMBL/GenBank/DDBJ whole genome shotgun (WGS) entry which is preliminary data.</text>
</comment>
<dbReference type="Pfam" id="PF05140">
    <property type="entry name" value="ResB"/>
    <property type="match status" value="1"/>
</dbReference>
<feature type="transmembrane region" description="Helical" evidence="7">
    <location>
        <begin position="475"/>
        <end position="492"/>
    </location>
</feature>
<evidence type="ECO:0000256" key="6">
    <source>
        <dbReference type="SAM" id="MobiDB-lite"/>
    </source>
</evidence>
<keyword evidence="3" id="KW-0201">Cytochrome c-type biogenesis</keyword>
<keyword evidence="2 7" id="KW-0812">Transmembrane</keyword>
<dbReference type="PANTHER" id="PTHR30071:SF1">
    <property type="entry name" value="CYTOCHROME B_B6 PROTEIN-RELATED"/>
    <property type="match status" value="1"/>
</dbReference>
<keyword evidence="4 7" id="KW-1133">Transmembrane helix</keyword>
<feature type="transmembrane region" description="Helical" evidence="7">
    <location>
        <begin position="52"/>
        <end position="70"/>
    </location>
</feature>
<name>A0ABR8LWF6_9FLAO</name>
<evidence type="ECO:0000313" key="11">
    <source>
        <dbReference type="Proteomes" id="UP000627521"/>
    </source>
</evidence>
<accession>A0ABR8LWF6</accession>
<proteinExistence type="predicted"/>
<evidence type="ECO:0000313" key="10">
    <source>
        <dbReference type="EMBL" id="MBD3863703.1"/>
    </source>
</evidence>
<evidence type="ECO:0000259" key="9">
    <source>
        <dbReference type="Pfam" id="PF05140"/>
    </source>
</evidence>
<evidence type="ECO:0000256" key="1">
    <source>
        <dbReference type="ARBA" id="ARBA00004141"/>
    </source>
</evidence>
<evidence type="ECO:0000256" key="7">
    <source>
        <dbReference type="SAM" id="Phobius"/>
    </source>
</evidence>
<evidence type="ECO:0000256" key="3">
    <source>
        <dbReference type="ARBA" id="ARBA00022748"/>
    </source>
</evidence>
<feature type="transmembrane region" description="Helical" evidence="7">
    <location>
        <begin position="837"/>
        <end position="853"/>
    </location>
</feature>
<feature type="transmembrane region" description="Helical" evidence="7">
    <location>
        <begin position="943"/>
        <end position="962"/>
    </location>
</feature>
<gene>
    <name evidence="10" type="primary">ccsA</name>
    <name evidence="10" type="ORF">IEG06_09585</name>
</gene>
<evidence type="ECO:0000256" key="5">
    <source>
        <dbReference type="ARBA" id="ARBA00023136"/>
    </source>
</evidence>
<feature type="transmembrane region" description="Helical" evidence="7">
    <location>
        <begin position="802"/>
        <end position="825"/>
    </location>
</feature>
<dbReference type="InterPro" id="IPR045062">
    <property type="entry name" value="Cyt_c_biogenesis_CcsA/CcmC"/>
</dbReference>
<protein>
    <submittedName>
        <fullName evidence="10">Cytochrome c biogenesis protein CcsA</fullName>
    </submittedName>
</protein>